<feature type="domain" description="Flagellar assembly protein T N-terminal" evidence="4">
    <location>
        <begin position="24"/>
        <end position="109"/>
    </location>
</feature>
<dbReference type="GeneID" id="11773167"/>
<evidence type="ECO:0008006" key="7">
    <source>
        <dbReference type="Google" id="ProtNLM"/>
    </source>
</evidence>
<dbReference type="AlphaFoldDB" id="A9KWT3"/>
<proteinExistence type="predicted"/>
<evidence type="ECO:0000313" key="6">
    <source>
        <dbReference type="Proteomes" id="UP000000770"/>
    </source>
</evidence>
<dbReference type="InterPro" id="IPR032388">
    <property type="entry name" value="FlgT_C"/>
</dbReference>
<dbReference type="Gene3D" id="3.40.50.10610">
    <property type="entry name" value="ABC-type transport auxiliary lipoprotein component"/>
    <property type="match status" value="1"/>
</dbReference>
<dbReference type="InterPro" id="IPR038180">
    <property type="entry name" value="FlgT_N_sf"/>
</dbReference>
<evidence type="ECO:0000313" key="5">
    <source>
        <dbReference type="EMBL" id="ABX50270.1"/>
    </source>
</evidence>
<evidence type="ECO:0000259" key="2">
    <source>
        <dbReference type="Pfam" id="PF16538"/>
    </source>
</evidence>
<feature type="domain" description="Flagellar assembly protein T C-terminal" evidence="2">
    <location>
        <begin position="312"/>
        <end position="387"/>
    </location>
</feature>
<reference evidence="5 6" key="1">
    <citation type="submission" date="2007-11" db="EMBL/GenBank/DDBJ databases">
        <title>Complete sequence of chromosome of Shewanella baltica OS195.</title>
        <authorList>
            <consortium name="US DOE Joint Genome Institute"/>
            <person name="Copeland A."/>
            <person name="Lucas S."/>
            <person name="Lapidus A."/>
            <person name="Barry K."/>
            <person name="Glavina del Rio T."/>
            <person name="Dalin E."/>
            <person name="Tice H."/>
            <person name="Pitluck S."/>
            <person name="Chain P."/>
            <person name="Malfatti S."/>
            <person name="Shin M."/>
            <person name="Vergez L."/>
            <person name="Schmutz J."/>
            <person name="Larimer F."/>
            <person name="Land M."/>
            <person name="Hauser L."/>
            <person name="Kyrpides N."/>
            <person name="Kim E."/>
            <person name="Brettar I."/>
            <person name="Rodrigues J."/>
            <person name="Konstantinidis K."/>
            <person name="Klappenbach J."/>
            <person name="Hofle M."/>
            <person name="Tiedje J."/>
            <person name="Richardson P."/>
        </authorList>
    </citation>
    <scope>NUCLEOTIDE SEQUENCE [LARGE SCALE GENOMIC DNA]</scope>
    <source>
        <strain evidence="5 6">OS195</strain>
    </source>
</reference>
<dbReference type="Pfam" id="PF16548">
    <property type="entry name" value="FlgT_N"/>
    <property type="match status" value="1"/>
</dbReference>
<protein>
    <recommendedName>
        <fullName evidence="7">Flagellar biosynthesis protein FlgT</fullName>
    </recommendedName>
</protein>
<dbReference type="Pfam" id="PF16538">
    <property type="entry name" value="FlgT_C"/>
    <property type="match status" value="1"/>
</dbReference>
<dbReference type="Gene3D" id="3.30.1660.40">
    <property type="entry name" value="FlgT, N-terminal domain"/>
    <property type="match status" value="1"/>
</dbReference>
<dbReference type="HOGENOM" id="CLU_057852_0_0_6"/>
<evidence type="ECO:0000259" key="4">
    <source>
        <dbReference type="Pfam" id="PF16548"/>
    </source>
</evidence>
<dbReference type="Gene3D" id="2.40.10.410">
    <property type="entry name" value="FlgT, C-terminal domain"/>
    <property type="match status" value="1"/>
</dbReference>
<dbReference type="InterPro" id="IPR032370">
    <property type="entry name" value="FlgT_N"/>
</dbReference>
<feature type="signal peptide" evidence="1">
    <location>
        <begin position="1"/>
        <end position="23"/>
    </location>
</feature>
<accession>A9KWT3</accession>
<name>A9KWT3_SHEB9</name>
<dbReference type="Proteomes" id="UP000000770">
    <property type="component" value="Chromosome"/>
</dbReference>
<dbReference type="Pfam" id="PF16539">
    <property type="entry name" value="FlgT_M"/>
    <property type="match status" value="1"/>
</dbReference>
<evidence type="ECO:0000256" key="1">
    <source>
        <dbReference type="SAM" id="SignalP"/>
    </source>
</evidence>
<keyword evidence="1" id="KW-0732">Signal</keyword>
<dbReference type="InterPro" id="IPR038165">
    <property type="entry name" value="FlgT_C_sf"/>
</dbReference>
<sequence length="393" mass="43960" precursor="true">MHIPRSASLIILSLALLSLPTRAEWIEASGEATIINGNTAQAREEAINQAVSYATLSTGIQISSEQQTSNGNLTQNNFAINRNAQAISIQLVSERIQGNKIYVSLRLDLNDDPTQQCPNGQLKAAILIPQAQIKDRTQLRYGQLSGFEEVISEKLGSVIEDYSSTGFSHTHAKELLDIKQDLVDIRGYRLPSWLSEITDSQYILQPQIMDISMEPVQATFLGFWDEAPLRQFQFKLSLYHGISGEEVWSKSYSTSAPWEFEEQAIIAPNTDRFWRSSYGKNITKLMQQATHDLDSTLNCRPLLGQVVSRQADRIILNLGRKHGIRVGDKFQVVLQQNLPDRLNEMRAVATKSRATVKIEQVSEESSTAVLLDQNAAYNVQINDIALKIQATKS</sequence>
<dbReference type="InterPro" id="IPR032386">
    <property type="entry name" value="FlgT_M"/>
</dbReference>
<dbReference type="RefSeq" id="WP_006085651.1">
    <property type="nucleotide sequence ID" value="NC_009997.1"/>
</dbReference>
<feature type="domain" description="Flagellar assembly protein T middle" evidence="3">
    <location>
        <begin position="115"/>
        <end position="266"/>
    </location>
</feature>
<dbReference type="KEGG" id="sbn:Sbal195_3108"/>
<organism evidence="5 6">
    <name type="scientific">Shewanella baltica (strain OS195)</name>
    <dbReference type="NCBI Taxonomy" id="399599"/>
    <lineage>
        <taxon>Bacteria</taxon>
        <taxon>Pseudomonadati</taxon>
        <taxon>Pseudomonadota</taxon>
        <taxon>Gammaproteobacteria</taxon>
        <taxon>Alteromonadales</taxon>
        <taxon>Shewanellaceae</taxon>
        <taxon>Shewanella</taxon>
    </lineage>
</organism>
<evidence type="ECO:0000259" key="3">
    <source>
        <dbReference type="Pfam" id="PF16539"/>
    </source>
</evidence>
<gene>
    <name evidence="5" type="ordered locus">Sbal195_3108</name>
</gene>
<feature type="chain" id="PRO_5002740479" description="Flagellar biosynthesis protein FlgT" evidence="1">
    <location>
        <begin position="24"/>
        <end position="393"/>
    </location>
</feature>
<dbReference type="EMBL" id="CP000891">
    <property type="protein sequence ID" value="ABX50270.1"/>
    <property type="molecule type" value="Genomic_DNA"/>
</dbReference>